<gene>
    <name evidence="2" type="ORF">BHLFYP23_00978</name>
</gene>
<keyword evidence="2" id="KW-0540">Nuclease</keyword>
<organism evidence="2">
    <name type="scientific">Blautia hansenii</name>
    <name type="common">Ruminococcus hansenii</name>
    <dbReference type="NCBI Taxonomy" id="1322"/>
    <lineage>
        <taxon>Bacteria</taxon>
        <taxon>Bacillati</taxon>
        <taxon>Bacillota</taxon>
        <taxon>Clostridia</taxon>
        <taxon>Lachnospirales</taxon>
        <taxon>Lachnospiraceae</taxon>
        <taxon>Blautia</taxon>
    </lineage>
</organism>
<dbReference type="PANTHER" id="PTHR33877:SF2">
    <property type="entry name" value="OS07G0170200 PROTEIN"/>
    <property type="match status" value="1"/>
</dbReference>
<dbReference type="EMBL" id="CACRSY010000016">
    <property type="protein sequence ID" value="VYT27615.1"/>
    <property type="molecule type" value="Genomic_DNA"/>
</dbReference>
<dbReference type="CDD" id="cd00085">
    <property type="entry name" value="HNHc"/>
    <property type="match status" value="1"/>
</dbReference>
<keyword evidence="2" id="KW-0255">Endonuclease</keyword>
<keyword evidence="1" id="KW-0472">Membrane</keyword>
<feature type="transmembrane region" description="Helical" evidence="1">
    <location>
        <begin position="162"/>
        <end position="185"/>
    </location>
</feature>
<dbReference type="AlphaFoldDB" id="A0A6N2VAE5"/>
<sequence>MQEYTIELRNGSRSTYCIKESLRKNGFVYKNKIWFKKTSSRFELLRWKHVWGIKCFVYVEDLHERGKTYRKDYFQVHKPLWKDRYLCAYCGRILPKNQLAIDHIIPVQKAKTSRFWQGILRLFFKDGVNDHGNLTTACKRCNSRKGAKTSFWVLRGMIGKSFFFWVFLKLMAMVGILSFLLYGIMKL</sequence>
<dbReference type="InterPro" id="IPR052892">
    <property type="entry name" value="NA-targeting_endonuclease"/>
</dbReference>
<reference evidence="2" key="1">
    <citation type="submission" date="2019-11" db="EMBL/GenBank/DDBJ databases">
        <authorList>
            <person name="Feng L."/>
        </authorList>
    </citation>
    <scope>NUCLEOTIDE SEQUENCE</scope>
    <source>
        <strain evidence="2">BhanseniiLFYP23</strain>
    </source>
</reference>
<dbReference type="PANTHER" id="PTHR33877">
    <property type="entry name" value="SLL1193 PROTEIN"/>
    <property type="match status" value="1"/>
</dbReference>
<protein>
    <submittedName>
        <fullName evidence="2">HNH endonuclease</fullName>
    </submittedName>
</protein>
<keyword evidence="2" id="KW-0378">Hydrolase</keyword>
<dbReference type="Gene3D" id="1.10.30.50">
    <property type="match status" value="1"/>
</dbReference>
<keyword evidence="1" id="KW-1133">Transmembrane helix</keyword>
<evidence type="ECO:0000256" key="1">
    <source>
        <dbReference type="SAM" id="Phobius"/>
    </source>
</evidence>
<keyword evidence="1" id="KW-0812">Transmembrane</keyword>
<proteinExistence type="predicted"/>
<dbReference type="InterPro" id="IPR003615">
    <property type="entry name" value="HNH_nuc"/>
</dbReference>
<name>A0A6N2VAE5_BLAHA</name>
<evidence type="ECO:0000313" key="2">
    <source>
        <dbReference type="EMBL" id="VYT27615.1"/>
    </source>
</evidence>
<accession>A0A6N2VAE5</accession>
<dbReference type="GO" id="GO:0004519">
    <property type="term" value="F:endonuclease activity"/>
    <property type="evidence" value="ECO:0007669"/>
    <property type="project" value="UniProtKB-KW"/>
</dbReference>